<evidence type="ECO:0000313" key="1">
    <source>
        <dbReference type="EMBL" id="QLQ82567.1"/>
    </source>
</evidence>
<name>A0A7H9I054_9SACH</name>
<dbReference type="PRINTS" id="PR02067">
    <property type="entry name" value="PROTEINEAF5"/>
</dbReference>
<dbReference type="EMBL" id="CP059274">
    <property type="protein sequence ID" value="QLQ82567.1"/>
    <property type="molecule type" value="Genomic_DNA"/>
</dbReference>
<dbReference type="InterPro" id="IPR026226">
    <property type="entry name" value="EAF5"/>
</dbReference>
<dbReference type="Proteomes" id="UP000510647">
    <property type="component" value="Chromosome 8"/>
</dbReference>
<protein>
    <submittedName>
        <fullName evidence="1">Uncharacterized protein</fullName>
    </submittedName>
</protein>
<organism evidence="1 2">
    <name type="scientific">Torulaspora globosa</name>
    <dbReference type="NCBI Taxonomy" id="48254"/>
    <lineage>
        <taxon>Eukaryota</taxon>
        <taxon>Fungi</taxon>
        <taxon>Dikarya</taxon>
        <taxon>Ascomycota</taxon>
        <taxon>Saccharomycotina</taxon>
        <taxon>Saccharomycetes</taxon>
        <taxon>Saccharomycetales</taxon>
        <taxon>Saccharomycetaceae</taxon>
        <taxon>Torulaspora</taxon>
    </lineage>
</organism>
<keyword evidence="2" id="KW-1185">Reference proteome</keyword>
<proteinExistence type="predicted"/>
<gene>
    <name evidence="1" type="ORF">HG537_0H03300</name>
</gene>
<accession>A0A7H9I054</accession>
<reference evidence="1 2" key="1">
    <citation type="submission" date="2020-06" db="EMBL/GenBank/DDBJ databases">
        <title>The yeast mating-type switching endonuclease HO is a domesticated member of an unorthodox homing genetic element family.</title>
        <authorList>
            <person name="Coughlan A.Y."/>
            <person name="Lombardi L."/>
            <person name="Braun-Galleani S."/>
            <person name="Martos A.R."/>
            <person name="Galeote V."/>
            <person name="Bigey F."/>
            <person name="Dequin S."/>
            <person name="Byrne K.P."/>
            <person name="Wolfe K.H."/>
        </authorList>
    </citation>
    <scope>NUCLEOTIDE SEQUENCE [LARGE SCALE GENOMIC DNA]</scope>
    <source>
        <strain evidence="1 2">CBS2947</strain>
    </source>
</reference>
<evidence type="ECO:0000313" key="2">
    <source>
        <dbReference type="Proteomes" id="UP000510647"/>
    </source>
</evidence>
<dbReference type="AlphaFoldDB" id="A0A7H9I054"/>
<dbReference type="OrthoDB" id="4029425at2759"/>
<sequence>MERAPRVPMNWQSTWQFSHLYPLYNTTLNSSNNLFYNTHNTTKMQPEISELIVLQIIHTLLTLQNPGSTTVTSGKVSLVRLTNEIQNNVLVNQMVDRGEDKLDINDILLVVHRVFPNQRISLVDGQLTFHNLQLNELHQQIRNRLYTFCHSHQTAIARIEDDIANPNRKPNTTNLDPKREKLLQLYRDTVLNKLHAKSSGKMGLPALYEALSATGALSVVSQPTEIDRIKNDTPNSVHELQLVLQKSICDGTMSSATDTPTWRAARQLQIDFDDTVQFMRRALE</sequence>